<name>A0ACC1SH76_9APHY</name>
<evidence type="ECO:0000313" key="2">
    <source>
        <dbReference type="Proteomes" id="UP001148662"/>
    </source>
</evidence>
<organism evidence="1 2">
    <name type="scientific">Phlebia brevispora</name>
    <dbReference type="NCBI Taxonomy" id="194682"/>
    <lineage>
        <taxon>Eukaryota</taxon>
        <taxon>Fungi</taxon>
        <taxon>Dikarya</taxon>
        <taxon>Basidiomycota</taxon>
        <taxon>Agaricomycotina</taxon>
        <taxon>Agaricomycetes</taxon>
        <taxon>Polyporales</taxon>
        <taxon>Meruliaceae</taxon>
        <taxon>Phlebia</taxon>
    </lineage>
</organism>
<evidence type="ECO:0000313" key="1">
    <source>
        <dbReference type="EMBL" id="KAJ3539784.1"/>
    </source>
</evidence>
<reference evidence="1" key="1">
    <citation type="submission" date="2022-07" db="EMBL/GenBank/DDBJ databases">
        <title>Genome Sequence of Phlebia brevispora.</title>
        <authorList>
            <person name="Buettner E."/>
        </authorList>
    </citation>
    <scope>NUCLEOTIDE SEQUENCE</scope>
    <source>
        <strain evidence="1">MPL23</strain>
    </source>
</reference>
<proteinExistence type="predicted"/>
<dbReference type="EMBL" id="JANHOG010001282">
    <property type="protein sequence ID" value="KAJ3539784.1"/>
    <property type="molecule type" value="Genomic_DNA"/>
</dbReference>
<protein>
    <submittedName>
        <fullName evidence="1">Uncharacterized protein</fullName>
    </submittedName>
</protein>
<sequence>MENLRYWMIGTRTSSGAIRKVSVVEMEDEDGRKRLEQLGLAVYTKDIPLPIFENREPSHVHVHPTPSLSDSATTSTARSTISTPIAFPEGMHYDNAIQACAPDTGTHPPGLQHRRRLQAFTISSQPMSSARYVSDCSLSIHLKEYYLHSIKQ</sequence>
<keyword evidence="2" id="KW-1185">Reference proteome</keyword>
<dbReference type="Proteomes" id="UP001148662">
    <property type="component" value="Unassembled WGS sequence"/>
</dbReference>
<accession>A0ACC1SH76</accession>
<gene>
    <name evidence="1" type="ORF">NM688_g6315</name>
</gene>
<comment type="caution">
    <text evidence="1">The sequence shown here is derived from an EMBL/GenBank/DDBJ whole genome shotgun (WGS) entry which is preliminary data.</text>
</comment>